<dbReference type="NCBIfam" id="NF040974">
    <property type="entry name" value="RepABC_RepC"/>
    <property type="match status" value="1"/>
</dbReference>
<evidence type="ECO:0000313" key="4">
    <source>
        <dbReference type="EMBL" id="MEX4010307.1"/>
    </source>
</evidence>
<feature type="region of interest" description="Disordered" evidence="1">
    <location>
        <begin position="401"/>
        <end position="437"/>
    </location>
</feature>
<comment type="caution">
    <text evidence="4">The sequence shown here is derived from an EMBL/GenBank/DDBJ whole genome shotgun (WGS) entry which is preliminary data.</text>
</comment>
<dbReference type="InterPro" id="IPR047611">
    <property type="entry name" value="RepABC_RepC"/>
</dbReference>
<dbReference type="Proteomes" id="UP001559025">
    <property type="component" value="Unassembled WGS sequence"/>
</dbReference>
<keyword evidence="5" id="KW-1185">Reference proteome</keyword>
<dbReference type="NCBIfam" id="NF010396">
    <property type="entry name" value="PRK13824.1"/>
    <property type="match status" value="1"/>
</dbReference>
<feature type="domain" description="Plasmid replication protein C N-terminal" evidence="2">
    <location>
        <begin position="13"/>
        <end position="186"/>
    </location>
</feature>
<feature type="domain" description="Plasmid replication protein C C-terminal" evidence="3">
    <location>
        <begin position="296"/>
        <end position="396"/>
    </location>
</feature>
<proteinExistence type="predicted"/>
<dbReference type="Pfam" id="PF11800">
    <property type="entry name" value="RP-C_C"/>
    <property type="match status" value="1"/>
</dbReference>
<dbReference type="EMBL" id="JAZHFV010000011">
    <property type="protein sequence ID" value="MEX4010307.1"/>
    <property type="molecule type" value="Genomic_DNA"/>
</dbReference>
<feature type="compositionally biased region" description="Basic and acidic residues" evidence="1">
    <location>
        <begin position="250"/>
        <end position="277"/>
    </location>
</feature>
<dbReference type="InterPro" id="IPR021760">
    <property type="entry name" value="RepC_C"/>
</dbReference>
<reference evidence="4 5" key="1">
    <citation type="submission" date="2024-01" db="EMBL/GenBank/DDBJ databases">
        <title>New evidence supports the origin of RcGTA from prophage.</title>
        <authorList>
            <person name="Xu Y."/>
            <person name="Liu B."/>
            <person name="Chen F."/>
        </authorList>
    </citation>
    <scope>NUCLEOTIDE SEQUENCE [LARGE SCALE GENOMIC DNA]</scope>
    <source>
        <strain evidence="4 5">CBW1107-2</strain>
    </source>
</reference>
<name>A0ABV3X034_9HYPH</name>
<organism evidence="4 5">
    <name type="scientific">Neoaquamicrobium sediminum</name>
    <dbReference type="NCBI Taxonomy" id="1849104"/>
    <lineage>
        <taxon>Bacteria</taxon>
        <taxon>Pseudomonadati</taxon>
        <taxon>Pseudomonadota</taxon>
        <taxon>Alphaproteobacteria</taxon>
        <taxon>Hyphomicrobiales</taxon>
        <taxon>Phyllobacteriaceae</taxon>
        <taxon>Neoaquamicrobium</taxon>
    </lineage>
</organism>
<evidence type="ECO:0000313" key="5">
    <source>
        <dbReference type="Proteomes" id="UP001559025"/>
    </source>
</evidence>
<sequence>MQTHVATTPFGRRSMTLGQISSQVSAKAMPTEAMVNKWEVFQHIREAREMLGATDRALAVLNALLSFHRDAELRADGVMIVWPSNEQLMARANGISPATLRRHIAILVECGLVIRRDSPNGKRFARRGAGGEIEQAYGFDLSPIIARAQEFKDLSDAVQAEKRALRVARERLTLLRRDVVKMIDAGIEENVPGNWGRVLQIYQTTVSRLPRSAPRQHIEDICNELQELHVEIRDTLESFVRSQKMSANESHSERHIQNSNTDPHKESEERSREEKEASASGANNRNLHSLPARELPLGIVLDACPDVKALAKGGEIRHWRDFLAAAEVARPLLGVSPSAWQEACEAMGEVQAAITLSAILQRSDQINSAGGYLRNLTDKAREGKFSTWPMVMALLRAKLDASRSPAHKASDPRNEGKSPSERLEVSDALLRSLKRPR</sequence>
<gene>
    <name evidence="4" type="primary">repC</name>
    <name evidence="4" type="ORF">V1479_23590</name>
</gene>
<dbReference type="InterPro" id="IPR005090">
    <property type="entry name" value="RepC_N"/>
</dbReference>
<feature type="region of interest" description="Disordered" evidence="1">
    <location>
        <begin position="241"/>
        <end position="288"/>
    </location>
</feature>
<dbReference type="InterPro" id="IPR011991">
    <property type="entry name" value="ArsR-like_HTH"/>
</dbReference>
<dbReference type="InterPro" id="IPR036390">
    <property type="entry name" value="WH_DNA-bd_sf"/>
</dbReference>
<evidence type="ECO:0000259" key="3">
    <source>
        <dbReference type="Pfam" id="PF11800"/>
    </source>
</evidence>
<dbReference type="RefSeq" id="WP_368805019.1">
    <property type="nucleotide sequence ID" value="NZ_JAZHFV010000011.1"/>
</dbReference>
<protein>
    <submittedName>
        <fullName evidence="4">Plasmid replication protein RepC</fullName>
    </submittedName>
</protein>
<dbReference type="CDD" id="cd00090">
    <property type="entry name" value="HTH_ARSR"/>
    <property type="match status" value="1"/>
</dbReference>
<feature type="compositionally biased region" description="Basic and acidic residues" evidence="1">
    <location>
        <begin position="408"/>
        <end position="425"/>
    </location>
</feature>
<dbReference type="SUPFAM" id="SSF46785">
    <property type="entry name" value="Winged helix' DNA-binding domain"/>
    <property type="match status" value="1"/>
</dbReference>
<accession>A0ABV3X034</accession>
<evidence type="ECO:0000259" key="2">
    <source>
        <dbReference type="Pfam" id="PF03428"/>
    </source>
</evidence>
<dbReference type="Pfam" id="PF03428">
    <property type="entry name" value="RP-C"/>
    <property type="match status" value="1"/>
</dbReference>
<evidence type="ECO:0000256" key="1">
    <source>
        <dbReference type="SAM" id="MobiDB-lite"/>
    </source>
</evidence>